<feature type="signal peptide" evidence="1">
    <location>
        <begin position="1"/>
        <end position="21"/>
    </location>
</feature>
<dbReference type="GO" id="GO:0015833">
    <property type="term" value="P:peptide transport"/>
    <property type="evidence" value="ECO:0007669"/>
    <property type="project" value="TreeGrafter"/>
</dbReference>
<dbReference type="EMBL" id="UNQJ01000001">
    <property type="protein sequence ID" value="SYZ32417.1"/>
    <property type="molecule type" value="Genomic_DNA"/>
</dbReference>
<dbReference type="EMBL" id="RCIW01000003">
    <property type="protein sequence ID" value="RLP12195.1"/>
    <property type="molecule type" value="Genomic_DNA"/>
</dbReference>
<dbReference type="InterPro" id="IPR030678">
    <property type="entry name" value="Peptide/Ni-bd"/>
</dbReference>
<dbReference type="OrthoDB" id="9796817at2"/>
<dbReference type="InterPro" id="IPR039424">
    <property type="entry name" value="SBP_5"/>
</dbReference>
<dbReference type="InterPro" id="IPR000914">
    <property type="entry name" value="SBP_5_dom"/>
</dbReference>
<keyword evidence="5" id="KW-1185">Reference proteome</keyword>
<feature type="chain" id="PRO_5038230966" evidence="1">
    <location>
        <begin position="22"/>
        <end position="509"/>
    </location>
</feature>
<dbReference type="Gene3D" id="3.40.190.10">
    <property type="entry name" value="Periplasmic binding protein-like II"/>
    <property type="match status" value="1"/>
</dbReference>
<dbReference type="RefSeq" id="WP_119160771.1">
    <property type="nucleotide sequence ID" value="NZ_LR134442.1"/>
</dbReference>
<name>A0A383S398_9ACTN</name>
<sequence>MKTSRRTLLGAVGLAGLSATALTGCFSDNGSSGSAKTPGTERLKIASLSAPKASLSPFSDDAYRLFRWSAIECLTILDDEGKPQPSLATGWEQRSDTEWVFTLRDGVTFHDGTAFDAETAVNSLAKVMAASPLPRVLAGVQLTASAEDGKLVITTAAPDPLLPNRVSSPNLCMLAPSAYGAETVDPIGHGSGAFVVTKLNGTANASLDRYEGYWGDRPLLAGIEDTFVPDGTSRASALRTGEADIAEALPIGQLDEIEEGLVHEIPNSRTTALYLNTSSGVFTDPAVRAAAREAVDTKQIVEKVFEGHADPAAEMLSDALNWPAEARKRVGFENLLSSRAKASSDLNGKSIKLATYTDRPELPEIATQLEQAFKAAGFTVEQTVREYTYLSEEILSGAFDAVILSRSMTIDSGDPVSTLASDFTSSGSFNIAMLKDPEVDSLVSRAGAIEPGQDRQDAVIRAEAAILALDAVIPLVHERTLQGEASGVSDAARDNLERRLVTTKTDVTR</sequence>
<reference evidence="5" key="1">
    <citation type="submission" date="2018-08" db="EMBL/GenBank/DDBJ databases">
        <authorList>
            <person name="Hornung B."/>
        </authorList>
    </citation>
    <scope>NUCLEOTIDE SEQUENCE [LARGE SCALE GENOMIC DNA]</scope>
</reference>
<dbReference type="Gene3D" id="3.10.105.10">
    <property type="entry name" value="Dipeptide-binding Protein, Domain 3"/>
    <property type="match status" value="1"/>
</dbReference>
<dbReference type="InterPro" id="IPR006311">
    <property type="entry name" value="TAT_signal"/>
</dbReference>
<dbReference type="AlphaFoldDB" id="A0A383S398"/>
<evidence type="ECO:0000256" key="1">
    <source>
        <dbReference type="SAM" id="SignalP"/>
    </source>
</evidence>
<evidence type="ECO:0000313" key="4">
    <source>
        <dbReference type="EMBL" id="SYZ32417.1"/>
    </source>
</evidence>
<dbReference type="GO" id="GO:1904680">
    <property type="term" value="F:peptide transmembrane transporter activity"/>
    <property type="evidence" value="ECO:0007669"/>
    <property type="project" value="TreeGrafter"/>
</dbReference>
<reference evidence="4" key="2">
    <citation type="submission" date="2018-08" db="EMBL/GenBank/DDBJ databases">
        <authorList>
            <person name="Ferrada E.E."/>
            <person name="Latorre B.A."/>
        </authorList>
    </citation>
    <scope>NUCLEOTIDE SEQUENCE [LARGE SCALE GENOMIC DNA]</scope>
    <source>
        <strain evidence="4">Propionibacterium_australiense1</strain>
    </source>
</reference>
<keyword evidence="1" id="KW-0732">Signal</keyword>
<accession>A0A383S398</accession>
<organism evidence="4 5">
    <name type="scientific">Propionibacterium australiense</name>
    <dbReference type="NCBI Taxonomy" id="119981"/>
    <lineage>
        <taxon>Bacteria</taxon>
        <taxon>Bacillati</taxon>
        <taxon>Actinomycetota</taxon>
        <taxon>Actinomycetes</taxon>
        <taxon>Propionibacteriales</taxon>
        <taxon>Propionibacteriaceae</taxon>
        <taxon>Propionibacterium</taxon>
    </lineage>
</organism>
<dbReference type="PROSITE" id="PS51257">
    <property type="entry name" value="PROKAR_LIPOPROTEIN"/>
    <property type="match status" value="1"/>
</dbReference>
<dbReference type="PROSITE" id="PS51318">
    <property type="entry name" value="TAT"/>
    <property type="match status" value="1"/>
</dbReference>
<evidence type="ECO:0000313" key="3">
    <source>
        <dbReference type="EMBL" id="RLP12195.1"/>
    </source>
</evidence>
<dbReference type="PANTHER" id="PTHR30290">
    <property type="entry name" value="PERIPLASMIC BINDING COMPONENT OF ABC TRANSPORTER"/>
    <property type="match status" value="1"/>
</dbReference>
<dbReference type="Pfam" id="PF00496">
    <property type="entry name" value="SBP_bac_5"/>
    <property type="match status" value="1"/>
</dbReference>
<dbReference type="GO" id="GO:0042597">
    <property type="term" value="C:periplasmic space"/>
    <property type="evidence" value="ECO:0007669"/>
    <property type="project" value="UniProtKB-ARBA"/>
</dbReference>
<dbReference type="Proteomes" id="UP000263928">
    <property type="component" value="Unassembled WGS sequence"/>
</dbReference>
<dbReference type="Proteomes" id="UP000279336">
    <property type="component" value="Unassembled WGS sequence"/>
</dbReference>
<feature type="domain" description="Solute-binding protein family 5" evidence="2">
    <location>
        <begin position="82"/>
        <end position="428"/>
    </location>
</feature>
<dbReference type="SUPFAM" id="SSF53850">
    <property type="entry name" value="Periplasmic binding protein-like II"/>
    <property type="match status" value="1"/>
</dbReference>
<dbReference type="GO" id="GO:0043190">
    <property type="term" value="C:ATP-binding cassette (ABC) transporter complex"/>
    <property type="evidence" value="ECO:0007669"/>
    <property type="project" value="InterPro"/>
</dbReference>
<proteinExistence type="predicted"/>
<gene>
    <name evidence="3" type="ORF">D7U36_02735</name>
    <name evidence="4" type="ORF">PROPAUS_0296</name>
</gene>
<reference evidence="3 6" key="3">
    <citation type="submission" date="2018-10" db="EMBL/GenBank/DDBJ databases">
        <title>Propionibacterium australiense Genome Sequencing and Assembly.</title>
        <authorList>
            <person name="Bernier A.-M."/>
            <person name="Bernard K."/>
        </authorList>
    </citation>
    <scope>NUCLEOTIDE SEQUENCE [LARGE SCALE GENOMIC DNA]</scope>
    <source>
        <strain evidence="3 6">NML98A078</strain>
    </source>
</reference>
<protein>
    <submittedName>
        <fullName evidence="3">ABC transporter substrate-binding protein</fullName>
    </submittedName>
    <submittedName>
        <fullName evidence="4">Solute-binding protein family 5 domain</fullName>
    </submittedName>
</protein>
<dbReference type="PANTHER" id="PTHR30290:SF65">
    <property type="entry name" value="MONOACYL PHOSPHATIDYLINOSITOL TETRAMANNOSIDE-BINDING PROTEIN LPQW-RELATED"/>
    <property type="match status" value="1"/>
</dbReference>
<evidence type="ECO:0000313" key="5">
    <source>
        <dbReference type="Proteomes" id="UP000263928"/>
    </source>
</evidence>
<evidence type="ECO:0000259" key="2">
    <source>
        <dbReference type="Pfam" id="PF00496"/>
    </source>
</evidence>
<dbReference type="PIRSF" id="PIRSF002741">
    <property type="entry name" value="MppA"/>
    <property type="match status" value="1"/>
</dbReference>
<evidence type="ECO:0000313" key="6">
    <source>
        <dbReference type="Proteomes" id="UP000279336"/>
    </source>
</evidence>